<proteinExistence type="inferred from homology"/>
<protein>
    <submittedName>
        <fullName evidence="4">S-adenosyl-L-methionine-dependent methyltransferase</fullName>
    </submittedName>
</protein>
<name>A0A9W9KHP8_9EURO</name>
<dbReference type="InterPro" id="IPR029063">
    <property type="entry name" value="SAM-dependent_MTases_sf"/>
</dbReference>
<evidence type="ECO:0000256" key="1">
    <source>
        <dbReference type="ARBA" id="ARBA00022679"/>
    </source>
</evidence>
<feature type="domain" description="Methyltransferase" evidence="3">
    <location>
        <begin position="33"/>
        <end position="159"/>
    </location>
</feature>
<organism evidence="4 5">
    <name type="scientific">Penicillium angulare</name>
    <dbReference type="NCBI Taxonomy" id="116970"/>
    <lineage>
        <taxon>Eukaryota</taxon>
        <taxon>Fungi</taxon>
        <taxon>Dikarya</taxon>
        <taxon>Ascomycota</taxon>
        <taxon>Pezizomycotina</taxon>
        <taxon>Eurotiomycetes</taxon>
        <taxon>Eurotiomycetidae</taxon>
        <taxon>Eurotiales</taxon>
        <taxon>Aspergillaceae</taxon>
        <taxon>Penicillium</taxon>
    </lineage>
</organism>
<dbReference type="SUPFAM" id="SSF53335">
    <property type="entry name" value="S-adenosyl-L-methionine-dependent methyltransferases"/>
    <property type="match status" value="1"/>
</dbReference>
<evidence type="ECO:0000313" key="5">
    <source>
        <dbReference type="Proteomes" id="UP001149165"/>
    </source>
</evidence>
<comment type="caution">
    <text evidence="4">The sequence shown here is derived from an EMBL/GenBank/DDBJ whole genome shotgun (WGS) entry which is preliminary data.</text>
</comment>
<evidence type="ECO:0000313" key="4">
    <source>
        <dbReference type="EMBL" id="KAJ5106920.1"/>
    </source>
</evidence>
<reference evidence="4" key="2">
    <citation type="journal article" date="2023" name="IMA Fungus">
        <title>Comparative genomic study of the Penicillium genus elucidates a diverse pangenome and 15 lateral gene transfer events.</title>
        <authorList>
            <person name="Petersen C."/>
            <person name="Sorensen T."/>
            <person name="Nielsen M.R."/>
            <person name="Sondergaard T.E."/>
            <person name="Sorensen J.L."/>
            <person name="Fitzpatrick D.A."/>
            <person name="Frisvad J.C."/>
            <person name="Nielsen K.L."/>
        </authorList>
    </citation>
    <scope>NUCLEOTIDE SEQUENCE</scope>
    <source>
        <strain evidence="4">IBT 30069</strain>
    </source>
</reference>
<dbReference type="OrthoDB" id="10017101at2759"/>
<dbReference type="PANTHER" id="PTHR44068">
    <property type="entry name" value="ZGC:194242"/>
    <property type="match status" value="1"/>
</dbReference>
<dbReference type="GO" id="GO:0032259">
    <property type="term" value="P:methylation"/>
    <property type="evidence" value="ECO:0007669"/>
    <property type="project" value="UniProtKB-KW"/>
</dbReference>
<sequence length="278" mass="30631">MPTEPDPYSTSMLETYSTRTAANTSSYFLPFIKPDMKILDIGCGPGSIALDLASFVPQGSITGIDSNETAINSARELSQKRKIQNATFKVSNVLNLPYEDSTFDIVCAHQVLIHLPNEPNSSPLPSNIGAVKGLKEMRRVCKPGGLVCARECDWKSAVIHPFIPGLWESMKLIEDLTTLKSTSPYGGMARNWALQAGWKSNDIDVSASVVFYSTPGEVKWWGETMARRLEEGSALQKGVEEGFISEGERGLIPDAWREWAGRDDGFFSMTDAQIICRK</sequence>
<dbReference type="Gene3D" id="3.40.50.150">
    <property type="entry name" value="Vaccinia Virus protein VP39"/>
    <property type="match status" value="1"/>
</dbReference>
<keyword evidence="4" id="KW-0489">Methyltransferase</keyword>
<evidence type="ECO:0000259" key="3">
    <source>
        <dbReference type="Pfam" id="PF13847"/>
    </source>
</evidence>
<dbReference type="PANTHER" id="PTHR44068:SF1">
    <property type="entry name" value="HYPOTHETICAL LOC100005854"/>
    <property type="match status" value="1"/>
</dbReference>
<dbReference type="AlphaFoldDB" id="A0A9W9KHP8"/>
<dbReference type="GO" id="GO:0016126">
    <property type="term" value="P:sterol biosynthetic process"/>
    <property type="evidence" value="ECO:0007669"/>
    <property type="project" value="TreeGrafter"/>
</dbReference>
<comment type="similarity">
    <text evidence="2">Belongs to the class I-like SAM-binding methyltransferase superfamily. Erg6/SMT family.</text>
</comment>
<gene>
    <name evidence="4" type="ORF">N7456_003595</name>
</gene>
<dbReference type="Proteomes" id="UP001149165">
    <property type="component" value="Unassembled WGS sequence"/>
</dbReference>
<dbReference type="Pfam" id="PF13847">
    <property type="entry name" value="Methyltransf_31"/>
    <property type="match status" value="1"/>
</dbReference>
<dbReference type="GO" id="GO:0003838">
    <property type="term" value="F:sterol 24-C-methyltransferase activity"/>
    <property type="evidence" value="ECO:0007669"/>
    <property type="project" value="TreeGrafter"/>
</dbReference>
<dbReference type="EMBL" id="JAPQKH010000003">
    <property type="protein sequence ID" value="KAJ5106920.1"/>
    <property type="molecule type" value="Genomic_DNA"/>
</dbReference>
<dbReference type="GO" id="GO:0005783">
    <property type="term" value="C:endoplasmic reticulum"/>
    <property type="evidence" value="ECO:0007669"/>
    <property type="project" value="TreeGrafter"/>
</dbReference>
<dbReference type="CDD" id="cd02440">
    <property type="entry name" value="AdoMet_MTases"/>
    <property type="match status" value="1"/>
</dbReference>
<reference evidence="4" key="1">
    <citation type="submission" date="2022-11" db="EMBL/GenBank/DDBJ databases">
        <authorList>
            <person name="Petersen C."/>
        </authorList>
    </citation>
    <scope>NUCLEOTIDE SEQUENCE</scope>
    <source>
        <strain evidence="4">IBT 30069</strain>
    </source>
</reference>
<dbReference type="InterPro" id="IPR050447">
    <property type="entry name" value="Erg6_SMT_methyltransf"/>
</dbReference>
<keyword evidence="5" id="KW-1185">Reference proteome</keyword>
<keyword evidence="1" id="KW-0808">Transferase</keyword>
<dbReference type="InterPro" id="IPR025714">
    <property type="entry name" value="Methyltranfer_dom"/>
</dbReference>
<evidence type="ECO:0000256" key="2">
    <source>
        <dbReference type="ARBA" id="ARBA00038188"/>
    </source>
</evidence>
<accession>A0A9W9KHP8</accession>